<accession>A0A5C4TH48</accession>
<keyword evidence="2" id="KW-0238">DNA-binding</keyword>
<evidence type="ECO:0000256" key="2">
    <source>
        <dbReference type="ARBA" id="ARBA00023125"/>
    </source>
</evidence>
<dbReference type="GO" id="GO:0003700">
    <property type="term" value="F:DNA-binding transcription factor activity"/>
    <property type="evidence" value="ECO:0007669"/>
    <property type="project" value="InterPro"/>
</dbReference>
<feature type="domain" description="HTH araC/xylS-type" evidence="4">
    <location>
        <begin position="183"/>
        <end position="281"/>
    </location>
</feature>
<dbReference type="GO" id="GO:0043565">
    <property type="term" value="F:sequence-specific DNA binding"/>
    <property type="evidence" value="ECO:0007669"/>
    <property type="project" value="InterPro"/>
</dbReference>
<organism evidence="5 6">
    <name type="scientific">Paenibacillus hemerocallicola</name>
    <dbReference type="NCBI Taxonomy" id="1172614"/>
    <lineage>
        <taxon>Bacteria</taxon>
        <taxon>Bacillati</taxon>
        <taxon>Bacillota</taxon>
        <taxon>Bacilli</taxon>
        <taxon>Bacillales</taxon>
        <taxon>Paenibacillaceae</taxon>
        <taxon>Paenibacillus</taxon>
    </lineage>
</organism>
<keyword evidence="6" id="KW-1185">Reference proteome</keyword>
<evidence type="ECO:0000256" key="1">
    <source>
        <dbReference type="ARBA" id="ARBA00023015"/>
    </source>
</evidence>
<evidence type="ECO:0000256" key="3">
    <source>
        <dbReference type="ARBA" id="ARBA00023163"/>
    </source>
</evidence>
<dbReference type="Pfam" id="PF02311">
    <property type="entry name" value="AraC_binding"/>
    <property type="match status" value="1"/>
</dbReference>
<keyword evidence="3" id="KW-0804">Transcription</keyword>
<name>A0A5C4TH48_9BACL</name>
<dbReference type="InterPro" id="IPR009057">
    <property type="entry name" value="Homeodomain-like_sf"/>
</dbReference>
<dbReference type="OrthoDB" id="2638442at2"/>
<reference evidence="5 6" key="1">
    <citation type="submission" date="2019-05" db="EMBL/GenBank/DDBJ databases">
        <title>We sequenced the genome of Paenibacillus hemerocallicola KCTC 33185 for further insight into its adaptation and study the phylogeny of Paenibacillus.</title>
        <authorList>
            <person name="Narsing Rao M.P."/>
        </authorList>
    </citation>
    <scope>NUCLEOTIDE SEQUENCE [LARGE SCALE GENOMIC DNA]</scope>
    <source>
        <strain evidence="5 6">KCTC 33185</strain>
    </source>
</reference>
<dbReference type="PANTHER" id="PTHR43280:SF28">
    <property type="entry name" value="HTH-TYPE TRANSCRIPTIONAL ACTIVATOR RHAS"/>
    <property type="match status" value="1"/>
</dbReference>
<dbReference type="AlphaFoldDB" id="A0A5C4TH48"/>
<dbReference type="SMART" id="SM00342">
    <property type="entry name" value="HTH_ARAC"/>
    <property type="match status" value="1"/>
</dbReference>
<dbReference type="EMBL" id="VDCQ01000002">
    <property type="protein sequence ID" value="TNJ67986.1"/>
    <property type="molecule type" value="Genomic_DNA"/>
</dbReference>
<comment type="caution">
    <text evidence="5">The sequence shown here is derived from an EMBL/GenBank/DDBJ whole genome shotgun (WGS) entry which is preliminary data.</text>
</comment>
<dbReference type="SUPFAM" id="SSF51215">
    <property type="entry name" value="Regulatory protein AraC"/>
    <property type="match status" value="1"/>
</dbReference>
<dbReference type="Gene3D" id="1.10.10.60">
    <property type="entry name" value="Homeodomain-like"/>
    <property type="match status" value="2"/>
</dbReference>
<dbReference type="InterPro" id="IPR003313">
    <property type="entry name" value="AraC-bd"/>
</dbReference>
<dbReference type="RefSeq" id="WP_139600493.1">
    <property type="nucleotide sequence ID" value="NZ_VDCQ01000002.1"/>
</dbReference>
<dbReference type="SUPFAM" id="SSF46689">
    <property type="entry name" value="Homeodomain-like"/>
    <property type="match status" value="2"/>
</dbReference>
<protein>
    <submittedName>
        <fullName evidence="5">Helix-turn-helix domain-containing protein</fullName>
    </submittedName>
</protein>
<sequence length="287" mass="32586">MREYATEYADYWFNVPSGFEKSGGVWLVRAGKNIAKPNYEVGPKQIECFGLHFIINGSALLEYNGNPVSLQKGDIFCLYPHISCKYRTASGKPPLEMVWLTMSGPQTEAMLEMAGITRQRPYRHNGISRPVGKALEQTESFIGGKPVGKLKLNAFIHHLFALLEADVPEEAESGNFAEGDWLDWAVRYLRLHYTEPLRIEQLAQLVGVHRTHFSHVFAKTIGVSPQKFLLRLRMDRANELLRDTELSIGEIALSVGYPDLYAFSRAYKTHTGHSPTDYRYRAGNNRY</sequence>
<dbReference type="InterPro" id="IPR037923">
    <property type="entry name" value="HTH-like"/>
</dbReference>
<gene>
    <name evidence="5" type="ORF">FE784_02285</name>
</gene>
<dbReference type="Proteomes" id="UP000307943">
    <property type="component" value="Unassembled WGS sequence"/>
</dbReference>
<dbReference type="PANTHER" id="PTHR43280">
    <property type="entry name" value="ARAC-FAMILY TRANSCRIPTIONAL REGULATOR"/>
    <property type="match status" value="1"/>
</dbReference>
<dbReference type="Pfam" id="PF12833">
    <property type="entry name" value="HTH_18"/>
    <property type="match status" value="1"/>
</dbReference>
<evidence type="ECO:0000313" key="5">
    <source>
        <dbReference type="EMBL" id="TNJ67986.1"/>
    </source>
</evidence>
<dbReference type="PROSITE" id="PS01124">
    <property type="entry name" value="HTH_ARAC_FAMILY_2"/>
    <property type="match status" value="1"/>
</dbReference>
<evidence type="ECO:0000259" key="4">
    <source>
        <dbReference type="PROSITE" id="PS01124"/>
    </source>
</evidence>
<dbReference type="InterPro" id="IPR018060">
    <property type="entry name" value="HTH_AraC"/>
</dbReference>
<proteinExistence type="predicted"/>
<evidence type="ECO:0000313" key="6">
    <source>
        <dbReference type="Proteomes" id="UP000307943"/>
    </source>
</evidence>
<keyword evidence="1" id="KW-0805">Transcription regulation</keyword>